<gene>
    <name evidence="1" type="ORF">PVOR_01580</name>
</gene>
<comment type="caution">
    <text evidence="1">The sequence shown here is derived from an EMBL/GenBank/DDBJ whole genome shotgun (WGS) entry which is preliminary data.</text>
</comment>
<name>A0A2R9T2S3_9BACL</name>
<reference evidence="1 2" key="1">
    <citation type="journal article" date="2010" name="BMC Genomics">
        <title>Genome sequence of the pattern forming Paenibacillus vortex bacterium reveals potential for thriving in complex environments.</title>
        <authorList>
            <person name="Sirota-Madi A."/>
            <person name="Olender T."/>
            <person name="Helman Y."/>
            <person name="Ingham C."/>
            <person name="Brainis I."/>
            <person name="Roth D."/>
            <person name="Hagi E."/>
            <person name="Brodsky L."/>
            <person name="Leshkowitz D."/>
            <person name="Galatenko V."/>
            <person name="Nikolaev V."/>
            <person name="Mugasimangalam R.C."/>
            <person name="Bransburg-Zabary S."/>
            <person name="Gutnick D.L."/>
            <person name="Lancet D."/>
            <person name="Ben-Jacob E."/>
        </authorList>
    </citation>
    <scope>NUCLEOTIDE SEQUENCE [LARGE SCALE GENOMIC DNA]</scope>
    <source>
        <strain evidence="1 2">V453</strain>
    </source>
</reference>
<organism evidence="1 2">
    <name type="scientific">Paenibacillus vortex V453</name>
    <dbReference type="NCBI Taxonomy" id="715225"/>
    <lineage>
        <taxon>Bacteria</taxon>
        <taxon>Bacillati</taxon>
        <taxon>Bacillota</taxon>
        <taxon>Bacilli</taxon>
        <taxon>Bacillales</taxon>
        <taxon>Paenibacillaceae</taxon>
        <taxon>Paenibacillus</taxon>
    </lineage>
</organism>
<dbReference type="KEGG" id="pvo:PVOR_01580"/>
<keyword evidence="2" id="KW-1185">Reference proteome</keyword>
<dbReference type="Proteomes" id="UP000003094">
    <property type="component" value="Unassembled WGS sequence"/>
</dbReference>
<evidence type="ECO:0000313" key="2">
    <source>
        <dbReference type="Proteomes" id="UP000003094"/>
    </source>
</evidence>
<dbReference type="AlphaFoldDB" id="A0A2R9T2S3"/>
<proteinExistence type="predicted"/>
<dbReference type="EMBL" id="ADHJ01000001">
    <property type="protein sequence ID" value="EFU43861.1"/>
    <property type="molecule type" value="Genomic_DNA"/>
</dbReference>
<dbReference type="RefSeq" id="WP_006207280.1">
    <property type="nucleotide sequence ID" value="NZ_ADHJ01000001.1"/>
</dbReference>
<protein>
    <submittedName>
        <fullName evidence="1">Uncharacterized protein</fullName>
    </submittedName>
</protein>
<sequence length="303" mass="35504">MDKLNVTRITQYLWEDPHIRKKIETDYSLEPSISAEDFSKSIILALKQPVRSIFRDVSNKDVFEAATRALGSNSRQWGTFSAREHELRELLEDYDPLKVYDKWNPEFENEVKTFFPGQTRKNDVTAVFQWSQKLTLLEDFYQNYIIRLASAFLNKTKDDAINLSDEQLLLLICGFCANPPKDSTLLGMFYNPKHYKFMGMGYILSSEFLRNLGWNGFKPDRHIKRLFGFWYNPKSEDEYSDIGLFQQLLHSQRKELNEFIQYSLIGHNITPSSMTYSEMDNLLWAFGSYIAKKGKEADFPILD</sequence>
<accession>A0A2R9T2S3</accession>
<evidence type="ECO:0000313" key="1">
    <source>
        <dbReference type="EMBL" id="EFU43861.1"/>
    </source>
</evidence>